<organism evidence="1 2">
    <name type="scientific">Leersia perrieri</name>
    <dbReference type="NCBI Taxonomy" id="77586"/>
    <lineage>
        <taxon>Eukaryota</taxon>
        <taxon>Viridiplantae</taxon>
        <taxon>Streptophyta</taxon>
        <taxon>Embryophyta</taxon>
        <taxon>Tracheophyta</taxon>
        <taxon>Spermatophyta</taxon>
        <taxon>Magnoliopsida</taxon>
        <taxon>Liliopsida</taxon>
        <taxon>Poales</taxon>
        <taxon>Poaceae</taxon>
        <taxon>BOP clade</taxon>
        <taxon>Oryzoideae</taxon>
        <taxon>Oryzeae</taxon>
        <taxon>Oryzinae</taxon>
        <taxon>Leersia</taxon>
    </lineage>
</organism>
<name>A0A0D9WQA7_9ORYZ</name>
<evidence type="ECO:0000313" key="2">
    <source>
        <dbReference type="Proteomes" id="UP000032180"/>
    </source>
</evidence>
<dbReference type="EnsemblPlants" id="LPERR06G12520.6">
    <property type="protein sequence ID" value="LPERR06G12520.6"/>
    <property type="gene ID" value="LPERR06G12520"/>
</dbReference>
<dbReference type="Proteomes" id="UP000032180">
    <property type="component" value="Chromosome 6"/>
</dbReference>
<protein>
    <submittedName>
        <fullName evidence="1">Uncharacterized protein</fullName>
    </submittedName>
</protein>
<sequence>MSFPFSPPLALPKDFPIPFPPLTQRADEQTKNHQSLPFARFIVRSDFFLHLCAPQILIILIFQSIVRRTFSISGSGLVDLLEFRPRNSSSIGKPGQFLDRTIIRLPSRSTSAGSKTATGLLPPPSIRTVVF</sequence>
<proteinExistence type="predicted"/>
<dbReference type="Gramene" id="LPERR06G12520.6">
    <property type="protein sequence ID" value="LPERR06G12520.6"/>
    <property type="gene ID" value="LPERR06G12520"/>
</dbReference>
<reference evidence="1" key="3">
    <citation type="submission" date="2015-04" db="UniProtKB">
        <authorList>
            <consortium name="EnsemblPlants"/>
        </authorList>
    </citation>
    <scope>IDENTIFICATION</scope>
</reference>
<reference evidence="2" key="2">
    <citation type="submission" date="2013-12" db="EMBL/GenBank/DDBJ databases">
        <authorList>
            <person name="Yu Y."/>
            <person name="Lee S."/>
            <person name="de Baynast K."/>
            <person name="Wissotski M."/>
            <person name="Liu L."/>
            <person name="Talag J."/>
            <person name="Goicoechea J."/>
            <person name="Angelova A."/>
            <person name="Jetty R."/>
            <person name="Kudrna D."/>
            <person name="Golser W."/>
            <person name="Rivera L."/>
            <person name="Zhang J."/>
            <person name="Wing R."/>
        </authorList>
    </citation>
    <scope>NUCLEOTIDE SEQUENCE</scope>
</reference>
<reference evidence="1 2" key="1">
    <citation type="submission" date="2012-08" db="EMBL/GenBank/DDBJ databases">
        <title>Oryza genome evolution.</title>
        <authorList>
            <person name="Wing R.A."/>
        </authorList>
    </citation>
    <scope>NUCLEOTIDE SEQUENCE</scope>
</reference>
<accession>A0A0D9WQA7</accession>
<keyword evidence="2" id="KW-1185">Reference proteome</keyword>
<dbReference type="HOGENOM" id="CLU_1930586_0_0_1"/>
<dbReference type="AlphaFoldDB" id="A0A0D9WQA7"/>
<evidence type="ECO:0000313" key="1">
    <source>
        <dbReference type="EnsemblPlants" id="LPERR06G12520.6"/>
    </source>
</evidence>